<sequence>MNPNEDRRIIRTKEAIRNALVALIEEKGFDALSVKDITAKANINRGTFYLHYKDKFDLLDKTLEEVTKDMENIILKITTLSTADFVDTRIPLTIVVRLFEYFNDNASLMQAILSTKGNYALQTQIKKLMWSNIFEKNYVTLIKKEKLLVPSEYLVSYIASAHFGVIQEWLDRGRRETPEEMAKILVNITFHGPLFAAGIFT</sequence>
<dbReference type="EMBL" id="CP003348">
    <property type="protein sequence ID" value="AFM00066.1"/>
    <property type="molecule type" value="Genomic_DNA"/>
</dbReference>
<dbReference type="InterPro" id="IPR050624">
    <property type="entry name" value="HTH-type_Tx_Regulator"/>
</dbReference>
<evidence type="ECO:0000256" key="1">
    <source>
        <dbReference type="ARBA" id="ARBA00023125"/>
    </source>
</evidence>
<gene>
    <name evidence="4" type="ordered locus">Desde_1663</name>
</gene>
<dbReference type="Pfam" id="PF00440">
    <property type="entry name" value="TetR_N"/>
    <property type="match status" value="1"/>
</dbReference>
<dbReference type="SUPFAM" id="SSF46689">
    <property type="entry name" value="Homeodomain-like"/>
    <property type="match status" value="1"/>
</dbReference>
<dbReference type="STRING" id="756499.Desde_1663"/>
<evidence type="ECO:0000256" key="2">
    <source>
        <dbReference type="PROSITE-ProRule" id="PRU00335"/>
    </source>
</evidence>
<dbReference type="RefSeq" id="WP_014793555.1">
    <property type="nucleotide sequence ID" value="NC_018017.1"/>
</dbReference>
<dbReference type="KEGG" id="ddh:Desde_1663"/>
<keyword evidence="5" id="KW-1185">Reference proteome</keyword>
<reference evidence="4 5" key="2">
    <citation type="journal article" date="2015" name="J. Bacteriol.">
        <title>Genomic, proteomic, and biochemical analysis of the organohalide respiratory pathway in Desulfitobacterium dehalogenans.</title>
        <authorList>
            <person name="Kruse T."/>
            <person name="van de Pas B.A."/>
            <person name="Atteia A."/>
            <person name="Krab K."/>
            <person name="Hagen W.R."/>
            <person name="Goodwin L."/>
            <person name="Chain P."/>
            <person name="Boeren S."/>
            <person name="Maphosa F."/>
            <person name="Schraa G."/>
            <person name="de Vos W.M."/>
            <person name="van der Oost J."/>
            <person name="Smidt H."/>
            <person name="Stams A.J."/>
        </authorList>
    </citation>
    <scope>NUCLEOTIDE SEQUENCE [LARGE SCALE GENOMIC DNA]</scope>
    <source>
        <strain evidence="5">ATCC 51507 / DSM 9161 / JW/IU-DC1</strain>
    </source>
</reference>
<reference evidence="5" key="1">
    <citation type="submission" date="2012-06" db="EMBL/GenBank/DDBJ databases">
        <title>Complete sequence of Desulfitobacterium dehalogenans ATCC 51507.</title>
        <authorList>
            <person name="Lucas S."/>
            <person name="Han J."/>
            <person name="Lapidus A."/>
            <person name="Cheng J.-F."/>
            <person name="Goodwin L."/>
            <person name="Pitluck S."/>
            <person name="Peters L."/>
            <person name="Ovchinnikova G."/>
            <person name="Teshima H."/>
            <person name="Detter J.C."/>
            <person name="Han C."/>
            <person name="Tapia R."/>
            <person name="Land M."/>
            <person name="Hauser L."/>
            <person name="Kyrpides N."/>
            <person name="Ivanova N."/>
            <person name="Pagani I."/>
            <person name="Kruse T."/>
            <person name="de Vos W.M."/>
            <person name="Smidt H."/>
            <person name="Woyke T."/>
        </authorList>
    </citation>
    <scope>NUCLEOTIDE SEQUENCE [LARGE SCALE GENOMIC DNA]</scope>
    <source>
        <strain evidence="5">ATCC 51507 / DSM 9161 / JW/IU-DC1</strain>
    </source>
</reference>
<dbReference type="Gene3D" id="1.10.357.10">
    <property type="entry name" value="Tetracycline Repressor, domain 2"/>
    <property type="match status" value="1"/>
</dbReference>
<keyword evidence="1 2" id="KW-0238">DNA-binding</keyword>
<dbReference type="Proteomes" id="UP000006053">
    <property type="component" value="Chromosome"/>
</dbReference>
<evidence type="ECO:0000313" key="4">
    <source>
        <dbReference type="EMBL" id="AFM00066.1"/>
    </source>
</evidence>
<dbReference type="GO" id="GO:0003677">
    <property type="term" value="F:DNA binding"/>
    <property type="evidence" value="ECO:0007669"/>
    <property type="project" value="UniProtKB-UniRule"/>
</dbReference>
<dbReference type="PROSITE" id="PS50977">
    <property type="entry name" value="HTH_TETR_2"/>
    <property type="match status" value="1"/>
</dbReference>
<dbReference type="PRINTS" id="PR00455">
    <property type="entry name" value="HTHTETR"/>
</dbReference>
<organism evidence="4 5">
    <name type="scientific">Desulfitobacterium dehalogenans (strain ATCC 51507 / DSM 9161 / JW/IU-DC1)</name>
    <dbReference type="NCBI Taxonomy" id="756499"/>
    <lineage>
        <taxon>Bacteria</taxon>
        <taxon>Bacillati</taxon>
        <taxon>Bacillota</taxon>
        <taxon>Clostridia</taxon>
        <taxon>Eubacteriales</taxon>
        <taxon>Desulfitobacteriaceae</taxon>
        <taxon>Desulfitobacterium</taxon>
    </lineage>
</organism>
<dbReference type="OrthoDB" id="9810250at2"/>
<dbReference type="Pfam" id="PF14278">
    <property type="entry name" value="TetR_C_8"/>
    <property type="match status" value="1"/>
</dbReference>
<feature type="DNA-binding region" description="H-T-H motif" evidence="2">
    <location>
        <begin position="33"/>
        <end position="52"/>
    </location>
</feature>
<name>I4A7Y1_DESDJ</name>
<feature type="domain" description="HTH tetR-type" evidence="3">
    <location>
        <begin position="10"/>
        <end position="70"/>
    </location>
</feature>
<evidence type="ECO:0000313" key="5">
    <source>
        <dbReference type="Proteomes" id="UP000006053"/>
    </source>
</evidence>
<accession>I4A7Y1</accession>
<dbReference type="AlphaFoldDB" id="I4A7Y1"/>
<evidence type="ECO:0000259" key="3">
    <source>
        <dbReference type="PROSITE" id="PS50977"/>
    </source>
</evidence>
<dbReference type="PANTHER" id="PTHR43479:SF7">
    <property type="entry name" value="TETR-FAMILY TRANSCRIPTIONAL REGULATOR"/>
    <property type="match status" value="1"/>
</dbReference>
<dbReference type="InterPro" id="IPR039532">
    <property type="entry name" value="TetR_C_Firmicutes"/>
</dbReference>
<dbReference type="InterPro" id="IPR009057">
    <property type="entry name" value="Homeodomain-like_sf"/>
</dbReference>
<protein>
    <submittedName>
        <fullName evidence="4">Transcriptional regulator</fullName>
    </submittedName>
</protein>
<dbReference type="eggNOG" id="COG1309">
    <property type="taxonomic scope" value="Bacteria"/>
</dbReference>
<dbReference type="HOGENOM" id="CLU_087539_0_0_9"/>
<proteinExistence type="predicted"/>
<dbReference type="InterPro" id="IPR001647">
    <property type="entry name" value="HTH_TetR"/>
</dbReference>
<dbReference type="PANTHER" id="PTHR43479">
    <property type="entry name" value="ACREF/ENVCD OPERON REPRESSOR-RELATED"/>
    <property type="match status" value="1"/>
</dbReference>